<feature type="transmembrane region" description="Helical" evidence="5">
    <location>
        <begin position="250"/>
        <end position="270"/>
    </location>
</feature>
<feature type="transmembrane region" description="Helical" evidence="5">
    <location>
        <begin position="77"/>
        <end position="96"/>
    </location>
</feature>
<evidence type="ECO:0000256" key="3">
    <source>
        <dbReference type="ARBA" id="ARBA00012528"/>
    </source>
</evidence>
<dbReference type="Proteomes" id="UP000002230">
    <property type="component" value="Chromosome"/>
</dbReference>
<dbReference type="Gene3D" id="3.30.70.270">
    <property type="match status" value="1"/>
</dbReference>
<dbReference type="Pfam" id="PF17158">
    <property type="entry name" value="MASE4"/>
    <property type="match status" value="1"/>
</dbReference>
<dbReference type="InterPro" id="IPR033424">
    <property type="entry name" value="MASE4"/>
</dbReference>
<comment type="catalytic activity">
    <reaction evidence="4">
        <text>2 GTP = 3',3'-c-di-GMP + 2 diphosphate</text>
        <dbReference type="Rhea" id="RHEA:24898"/>
        <dbReference type="ChEBI" id="CHEBI:33019"/>
        <dbReference type="ChEBI" id="CHEBI:37565"/>
        <dbReference type="ChEBI" id="CHEBI:58805"/>
        <dbReference type="EC" id="2.7.7.65"/>
    </reaction>
</comment>
<keyword evidence="5" id="KW-0472">Membrane</keyword>
<dbReference type="InterPro" id="IPR029787">
    <property type="entry name" value="Nucleotide_cyclase"/>
</dbReference>
<dbReference type="GO" id="GO:0043709">
    <property type="term" value="P:cell adhesion involved in single-species biofilm formation"/>
    <property type="evidence" value="ECO:0007669"/>
    <property type="project" value="TreeGrafter"/>
</dbReference>
<proteinExistence type="predicted"/>
<dbReference type="PANTHER" id="PTHR45138">
    <property type="entry name" value="REGULATORY COMPONENTS OF SENSORY TRANSDUCTION SYSTEM"/>
    <property type="match status" value="1"/>
</dbReference>
<evidence type="ECO:0000313" key="7">
    <source>
        <dbReference type="EMBL" id="ADM42536.1"/>
    </source>
</evidence>
<dbReference type="InterPro" id="IPR043128">
    <property type="entry name" value="Rev_trsase/Diguanyl_cyclase"/>
</dbReference>
<evidence type="ECO:0000256" key="2">
    <source>
        <dbReference type="ARBA" id="ARBA00004665"/>
    </source>
</evidence>
<dbReference type="GO" id="GO:0052621">
    <property type="term" value="F:diguanylate cyclase activity"/>
    <property type="evidence" value="ECO:0007669"/>
    <property type="project" value="UniProtKB-EC"/>
</dbReference>
<keyword evidence="8" id="KW-1185">Reference proteome</keyword>
<dbReference type="InterPro" id="IPR050469">
    <property type="entry name" value="Diguanylate_Cyclase"/>
</dbReference>
<keyword evidence="5" id="KW-0812">Transmembrane</keyword>
<dbReference type="PANTHER" id="PTHR45138:SF9">
    <property type="entry name" value="DIGUANYLATE CYCLASE DGCM-RELATED"/>
    <property type="match status" value="1"/>
</dbReference>
<feature type="transmembrane region" description="Helical" evidence="5">
    <location>
        <begin position="220"/>
        <end position="238"/>
    </location>
</feature>
<dbReference type="KEGG" id="etd:ETAF_2433"/>
<reference evidence="7 8" key="2">
    <citation type="journal article" date="2011" name="BMC Immunol.">
        <title>Comparison of static immersion and intravenous injection systems for exposure of zebrafish embryos to the natural pathogen Edwardsiella tarda.</title>
        <authorList>
            <person name="van Soest J.J."/>
            <person name="Stockhammer O.W."/>
            <person name="Ordas A."/>
            <person name="Bloemberg G.V."/>
            <person name="Spaink H.P."/>
            <person name="Meijer A.H."/>
        </authorList>
    </citation>
    <scope>NUCLEOTIDE SEQUENCE [LARGE SCALE GENOMIC DNA]</scope>
    <source>
        <strain evidence="7 8">FL6-60</strain>
    </source>
</reference>
<feature type="domain" description="GGDEF" evidence="6">
    <location>
        <begin position="319"/>
        <end position="453"/>
    </location>
</feature>
<organism evidence="7 8">
    <name type="scientific">Edwardsiella tarda (strain FL6-60)</name>
    <dbReference type="NCBI Taxonomy" id="718251"/>
    <lineage>
        <taxon>Bacteria</taxon>
        <taxon>Pseudomonadati</taxon>
        <taxon>Pseudomonadota</taxon>
        <taxon>Gammaproteobacteria</taxon>
        <taxon>Enterobacterales</taxon>
        <taxon>Hafniaceae</taxon>
        <taxon>Edwardsiella</taxon>
    </lineage>
</organism>
<dbReference type="InterPro" id="IPR000160">
    <property type="entry name" value="GGDEF_dom"/>
</dbReference>
<comment type="cofactor">
    <cofactor evidence="1">
        <name>Mg(2+)</name>
        <dbReference type="ChEBI" id="CHEBI:18420"/>
    </cofactor>
</comment>
<accession>A0A0H3DSV7</accession>
<feature type="transmembrane region" description="Helical" evidence="5">
    <location>
        <begin position="44"/>
        <end position="65"/>
    </location>
</feature>
<evidence type="ECO:0000259" key="6">
    <source>
        <dbReference type="PROSITE" id="PS50887"/>
    </source>
</evidence>
<comment type="pathway">
    <text evidence="2">Purine metabolism; 3',5'-cyclic di-GMP biosynthesis.</text>
</comment>
<dbReference type="PATRIC" id="fig|718251.5.peg.2527"/>
<feature type="transmembrane region" description="Helical" evidence="5">
    <location>
        <begin position="195"/>
        <end position="213"/>
    </location>
</feature>
<name>A0A0H3DSV7_EDWTF</name>
<sequence>MKWITTLLSRGGGPLGILLLFLTLVCYCLIFLTAAQPMVLLRGFIAVCNAILLIMHIFIALFIFMQFNCERQQIYKIPLIVSYLLSASLLLCSLLFCQDIFFPEYKNALTLNDFVLFYLIRYSGMAMLFLYALYLYRRQEKGAIALGPVVALSLTMSVAVALGALLLSNHSLHSLWLEPRLLQVSQNYQAGYRQVVLPFMCTLWGALALLLIWQTRLATRFWLAVTLASLIILGGFVLQWRSPQVSSVGWYGSLLFGLVANFYVMEIFLYDIFQRYRRIQIEYAISYNNAIRDGLTQTFNRAYYYGCLQRALPQCGATYPLGVLMMDIDRFKLINDRYGHLSGDRVLCEVARAIGRGARPEDVVARVGGDEFCILLYHADAAQTRAIAERICRDVAALPLTALDGTPLSVTLSIGGVVCEESRQSAQACVAQADMALYQAKLAGRNRVVMGSLSAG</sequence>
<reference evidence="8" key="1">
    <citation type="submission" date="2010-08" db="EMBL/GenBank/DDBJ databases">
        <title>Genome comparisons of Edwardsiella bacteria analysed using deep sequencing technology.</title>
        <authorList>
            <person name="van Soest J.J."/>
            <person name="Henkel C.V."/>
            <person name="Jansen H.J."/>
            <person name="van den Hondel C.A.M.J.J."/>
            <person name="Bloemberg G.V."/>
            <person name="Meijer A.H."/>
            <person name="Spaink H.P."/>
        </authorList>
    </citation>
    <scope>NUCLEOTIDE SEQUENCE [LARGE SCALE GENOMIC DNA]</scope>
    <source>
        <strain evidence="8">FL6-60</strain>
    </source>
</reference>
<feature type="transmembrane region" description="Helical" evidence="5">
    <location>
        <begin position="143"/>
        <end position="167"/>
    </location>
</feature>
<dbReference type="EC" id="2.7.7.65" evidence="3"/>
<dbReference type="HOGENOM" id="CLU_000445_11_31_6"/>
<evidence type="ECO:0000313" key="8">
    <source>
        <dbReference type="Proteomes" id="UP000002230"/>
    </source>
</evidence>
<dbReference type="EMBL" id="CP002154">
    <property type="protein sequence ID" value="ADM42536.1"/>
    <property type="molecule type" value="Genomic_DNA"/>
</dbReference>
<gene>
    <name evidence="7" type="ordered locus">ETAF_2433</name>
</gene>
<dbReference type="GO" id="GO:1902201">
    <property type="term" value="P:negative regulation of bacterial-type flagellum-dependent cell motility"/>
    <property type="evidence" value="ECO:0007669"/>
    <property type="project" value="TreeGrafter"/>
</dbReference>
<keyword evidence="5" id="KW-1133">Transmembrane helix</keyword>
<dbReference type="FunFam" id="3.30.70.270:FF:000001">
    <property type="entry name" value="Diguanylate cyclase domain protein"/>
    <property type="match status" value="1"/>
</dbReference>
<evidence type="ECO:0000256" key="5">
    <source>
        <dbReference type="SAM" id="Phobius"/>
    </source>
</evidence>
<dbReference type="AlphaFoldDB" id="A0A0H3DSV7"/>
<evidence type="ECO:0000256" key="4">
    <source>
        <dbReference type="ARBA" id="ARBA00034247"/>
    </source>
</evidence>
<evidence type="ECO:0000256" key="1">
    <source>
        <dbReference type="ARBA" id="ARBA00001946"/>
    </source>
</evidence>
<dbReference type="SMART" id="SM00267">
    <property type="entry name" value="GGDEF"/>
    <property type="match status" value="1"/>
</dbReference>
<dbReference type="PROSITE" id="PS50887">
    <property type="entry name" value="GGDEF"/>
    <property type="match status" value="1"/>
</dbReference>
<protein>
    <recommendedName>
        <fullName evidence="3">diguanylate cyclase</fullName>
        <ecNumber evidence="3">2.7.7.65</ecNumber>
    </recommendedName>
</protein>
<dbReference type="GO" id="GO:0005886">
    <property type="term" value="C:plasma membrane"/>
    <property type="evidence" value="ECO:0007669"/>
    <property type="project" value="TreeGrafter"/>
</dbReference>
<dbReference type="Pfam" id="PF00990">
    <property type="entry name" value="GGDEF"/>
    <property type="match status" value="1"/>
</dbReference>
<dbReference type="NCBIfam" id="TIGR00254">
    <property type="entry name" value="GGDEF"/>
    <property type="match status" value="1"/>
</dbReference>
<feature type="transmembrane region" description="Helical" evidence="5">
    <location>
        <begin position="116"/>
        <end position="136"/>
    </location>
</feature>
<dbReference type="CDD" id="cd01949">
    <property type="entry name" value="GGDEF"/>
    <property type="match status" value="1"/>
</dbReference>
<feature type="transmembrane region" description="Helical" evidence="5">
    <location>
        <begin position="12"/>
        <end position="32"/>
    </location>
</feature>
<dbReference type="SUPFAM" id="SSF55073">
    <property type="entry name" value="Nucleotide cyclase"/>
    <property type="match status" value="1"/>
</dbReference>